<keyword evidence="2" id="KW-1185">Reference proteome</keyword>
<dbReference type="STRING" id="537007.BLAHAN_05269"/>
<evidence type="ECO:0000313" key="1">
    <source>
        <dbReference type="EMBL" id="EEX22301.1"/>
    </source>
</evidence>
<dbReference type="AlphaFoldDB" id="C9L7A7"/>
<dbReference type="EMBL" id="ABYU02000012">
    <property type="protein sequence ID" value="EEX22301.1"/>
    <property type="molecule type" value="Genomic_DNA"/>
</dbReference>
<organism evidence="1 2">
    <name type="scientific">Blautia hansenii DSM 20583</name>
    <dbReference type="NCBI Taxonomy" id="537007"/>
    <lineage>
        <taxon>Bacteria</taxon>
        <taxon>Bacillati</taxon>
        <taxon>Bacillota</taxon>
        <taxon>Clostridia</taxon>
        <taxon>Lachnospirales</taxon>
        <taxon>Lachnospiraceae</taxon>
        <taxon>Blautia</taxon>
    </lineage>
</organism>
<dbReference type="KEGG" id="bhan:CGC63_10250"/>
<name>C9L7A7_BLAHA</name>
<dbReference type="Proteomes" id="UP000003755">
    <property type="component" value="Unassembled WGS sequence"/>
</dbReference>
<evidence type="ECO:0000313" key="2">
    <source>
        <dbReference type="Proteomes" id="UP000003755"/>
    </source>
</evidence>
<comment type="caution">
    <text evidence="1">The sequence shown here is derived from an EMBL/GenBank/DDBJ whole genome shotgun (WGS) entry which is preliminary data.</text>
</comment>
<accession>C9L7A7</accession>
<protein>
    <submittedName>
        <fullName evidence="1">Uncharacterized protein</fullName>
    </submittedName>
</protein>
<dbReference type="RefSeq" id="WP_003020113.1">
    <property type="nucleotide sequence ID" value="NZ_CP022413.2"/>
</dbReference>
<reference evidence="1" key="1">
    <citation type="submission" date="2009-09" db="EMBL/GenBank/DDBJ databases">
        <authorList>
            <person name="Weinstock G."/>
            <person name="Sodergren E."/>
            <person name="Clifton S."/>
            <person name="Fulton L."/>
            <person name="Fulton B."/>
            <person name="Courtney L."/>
            <person name="Fronick C."/>
            <person name="Harrison M."/>
            <person name="Strong C."/>
            <person name="Farmer C."/>
            <person name="Delahaunty K."/>
            <person name="Markovic C."/>
            <person name="Hall O."/>
            <person name="Minx P."/>
            <person name="Tomlinson C."/>
            <person name="Mitreva M."/>
            <person name="Nelson J."/>
            <person name="Hou S."/>
            <person name="Wollam A."/>
            <person name="Pepin K.H."/>
            <person name="Johnson M."/>
            <person name="Bhonagiri V."/>
            <person name="Nash W.E."/>
            <person name="Warren W."/>
            <person name="Chinwalla A."/>
            <person name="Mardis E.R."/>
            <person name="Wilson R.K."/>
        </authorList>
    </citation>
    <scope>NUCLEOTIDE SEQUENCE [LARGE SCALE GENOMIC DNA]</scope>
    <source>
        <strain evidence="1">DSM 20583</strain>
    </source>
</reference>
<proteinExistence type="predicted"/>
<sequence>MSQVKSKFAEIPTHYDTKDVCRIVNIKQHMLYMKHGLFPVDMYYSKGLLVYVYDKAESEECYKKWCERTLE</sequence>
<dbReference type="HOGENOM" id="CLU_2731940_0_0_9"/>
<gene>
    <name evidence="1" type="ORF">BLAHAN_05269</name>
</gene>